<sequence>MIITILIILGIIIFFFLKDRDKSLENQVDTKGGIRNKYKLLVEFLSNHPNANITKITRDYIKIDCIMQTTSATYEILQNFNQVEVFWYSNLGLMGQHKLKWSFNSNTSQEQMIEKIHKDLNDYEERLF</sequence>
<comment type="caution">
    <text evidence="1">The sequence shown here is derived from an EMBL/GenBank/DDBJ whole genome shotgun (WGS) entry which is preliminary data.</text>
</comment>
<accession>A0A8J8GCV9</accession>
<dbReference type="AlphaFoldDB" id="A0A8J8GCV9"/>
<dbReference type="Proteomes" id="UP000610746">
    <property type="component" value="Unassembled WGS sequence"/>
</dbReference>
<dbReference type="RefSeq" id="WP_173780696.1">
    <property type="nucleotide sequence ID" value="NZ_JABSNO010000062.1"/>
</dbReference>
<proteinExistence type="predicted"/>
<gene>
    <name evidence="1" type="ORF">HNQ03_003288</name>
</gene>
<protein>
    <submittedName>
        <fullName evidence="1">Uncharacterized protein</fullName>
    </submittedName>
</protein>
<keyword evidence="2" id="KW-1185">Reference proteome</keyword>
<dbReference type="EMBL" id="JABSNO010000062">
    <property type="protein sequence ID" value="NRS94182.1"/>
    <property type="molecule type" value="Genomic_DNA"/>
</dbReference>
<reference evidence="1" key="1">
    <citation type="submission" date="2020-05" db="EMBL/GenBank/DDBJ databases">
        <title>Genomic Encyclopedia of Type Strains, Phase IV (KMG-V): Genome sequencing to study the core and pangenomes of soil and plant-associated prokaryotes.</title>
        <authorList>
            <person name="Whitman W."/>
        </authorList>
    </citation>
    <scope>NUCLEOTIDE SEQUENCE</scope>
    <source>
        <strain evidence="1">16F</strain>
    </source>
</reference>
<name>A0A8J8GCV9_9FLAO</name>
<evidence type="ECO:0000313" key="2">
    <source>
        <dbReference type="Proteomes" id="UP000610746"/>
    </source>
</evidence>
<organism evidence="1 2">
    <name type="scientific">Frigoriflavimonas asaccharolytica</name>
    <dbReference type="NCBI Taxonomy" id="2735899"/>
    <lineage>
        <taxon>Bacteria</taxon>
        <taxon>Pseudomonadati</taxon>
        <taxon>Bacteroidota</taxon>
        <taxon>Flavobacteriia</taxon>
        <taxon>Flavobacteriales</taxon>
        <taxon>Weeksellaceae</taxon>
        <taxon>Frigoriflavimonas</taxon>
    </lineage>
</organism>
<evidence type="ECO:0000313" key="1">
    <source>
        <dbReference type="EMBL" id="NRS94182.1"/>
    </source>
</evidence>